<gene>
    <name evidence="2" type="ORF">MiSe_01330</name>
</gene>
<sequence length="513" mass="58877">MARSATPSFVVELPIVVDSKQERELEVRFQVGRQLYNACLNEAMVRMELVRNSDAYKAAKKIPRDKKKERQKAFNDARNAYRFCDYDLQAYATKVSNESSWIAEKLDSNTQQTIATRAFKASERVMFGRAKKVRYKIPSRFKSLEGKTNKQGIRWKNNQLVWGSLKLNVIIEQSNPVIQHGLNSPVKYVRILWRELNGKRRWYVQLICLGEPYQKPKNYVFDGVVGLDLNISNIAFVGDKHAGLLPFAEGVPRCENEIRALQRKMERSRRANNTDNYEPDFKGKKGRKVVKKKGKAKKGKRRWNNSQTYNKTAAKKRNLERRKTAYAKSQNRKIVNEILRHGKEVKTENVSVKGWQKRYGKAISAKSPGFVQSELKRKAEKAGGSFTKFSTQKTALSQTHLNGERIKKPLSERVHRDVTGVVMHRDLFTAYLSRHVNQDSLSLHDAVNQYQGAEPLLLEAWKRYQQTARRVGESQSPCADCPVEQFSSEGKKVSQIANKGEKLTPPLPESPNF</sequence>
<dbReference type="Proteomes" id="UP001050975">
    <property type="component" value="Unassembled WGS sequence"/>
</dbReference>
<feature type="region of interest" description="Disordered" evidence="1">
    <location>
        <begin position="488"/>
        <end position="513"/>
    </location>
</feature>
<protein>
    <submittedName>
        <fullName evidence="2">Transposase, IS605 family protein</fullName>
    </submittedName>
</protein>
<dbReference type="EMBL" id="BLAY01000001">
    <property type="protein sequence ID" value="GET35391.1"/>
    <property type="molecule type" value="Genomic_DNA"/>
</dbReference>
<organism evidence="2 3">
    <name type="scientific">Microseira wollei NIES-4236</name>
    <dbReference type="NCBI Taxonomy" id="2530354"/>
    <lineage>
        <taxon>Bacteria</taxon>
        <taxon>Bacillati</taxon>
        <taxon>Cyanobacteriota</taxon>
        <taxon>Cyanophyceae</taxon>
        <taxon>Oscillatoriophycideae</taxon>
        <taxon>Aerosakkonematales</taxon>
        <taxon>Aerosakkonemataceae</taxon>
        <taxon>Microseira</taxon>
    </lineage>
</organism>
<dbReference type="AlphaFoldDB" id="A0AAV3X2J2"/>
<evidence type="ECO:0000256" key="1">
    <source>
        <dbReference type="SAM" id="MobiDB-lite"/>
    </source>
</evidence>
<accession>A0AAV3X2J2</accession>
<evidence type="ECO:0000313" key="2">
    <source>
        <dbReference type="EMBL" id="GET35391.1"/>
    </source>
</evidence>
<reference evidence="2" key="1">
    <citation type="submission" date="2019-10" db="EMBL/GenBank/DDBJ databases">
        <title>Draft genome sequece of Microseira wollei NIES-4236.</title>
        <authorList>
            <person name="Yamaguchi H."/>
            <person name="Suzuki S."/>
            <person name="Kawachi M."/>
        </authorList>
    </citation>
    <scope>NUCLEOTIDE SEQUENCE</scope>
    <source>
        <strain evidence="2">NIES-4236</strain>
    </source>
</reference>
<name>A0AAV3X2J2_9CYAN</name>
<comment type="caution">
    <text evidence="2">The sequence shown here is derived from an EMBL/GenBank/DDBJ whole genome shotgun (WGS) entry which is preliminary data.</text>
</comment>
<evidence type="ECO:0000313" key="3">
    <source>
        <dbReference type="Proteomes" id="UP001050975"/>
    </source>
</evidence>
<keyword evidence="3" id="KW-1185">Reference proteome</keyword>
<proteinExistence type="predicted"/>
<feature type="compositionally biased region" description="Basic residues" evidence="1">
    <location>
        <begin position="284"/>
        <end position="303"/>
    </location>
</feature>
<feature type="region of interest" description="Disordered" evidence="1">
    <location>
        <begin position="265"/>
        <end position="326"/>
    </location>
</feature>